<evidence type="ECO:0000256" key="1">
    <source>
        <dbReference type="SAM" id="MobiDB-lite"/>
    </source>
</evidence>
<reference evidence="2" key="1">
    <citation type="submission" date="2021-03" db="EMBL/GenBank/DDBJ databases">
        <authorList>
            <consortium name="Genoscope - CEA"/>
            <person name="William W."/>
        </authorList>
    </citation>
    <scope>NUCLEOTIDE SEQUENCE</scope>
    <source>
        <strain evidence="2">Doubled-haploid Pahang</strain>
    </source>
</reference>
<sequence length="390" mass="42488">MAGILPLQLDLPPLLHPLPLPAFNIHDVGHLGPTLGPGPQHHEPSFPRHHLQRHPHFPGQLRHPAPRPAALLQHHCLPRLPAHVHPPVAAHHARPRARSLLQPPLLHRAPPPGGDVEGLRAPRELPLRLRGVTPDDVEPAAREHPAALVALPRHVGQLHPRVRRHVVGQRRPQRVLALVVPAGHEHRGALLRGRAREEGAPWARHGGPAAPGSGHQVVYVYLVGGGPGARVPPADNHQLPPDGGQLAEQREAVGPPGDRWQRAPGAGCRLEKREAVEQPGRVRLLAVGGRRDDRGGIGLGKHDHGPVKAHGFPVAVEGRRLEVVLPELADGLNGAEGVEGDADETLAGDLLRQPWNQLVLHKPANLERNNKHRGDDEAQSYRKQRLYRKR</sequence>
<feature type="region of interest" description="Disordered" evidence="1">
    <location>
        <begin position="361"/>
        <end position="390"/>
    </location>
</feature>
<name>A0A8D7F0C0_MUSAM</name>
<protein>
    <submittedName>
        <fullName evidence="2">(wild Malaysian banana) hypothetical protein</fullName>
    </submittedName>
</protein>
<gene>
    <name evidence="2" type="ORF">GSMUA_258320.1</name>
</gene>
<feature type="compositionally biased region" description="Basic and acidic residues" evidence="1">
    <location>
        <begin position="364"/>
        <end position="380"/>
    </location>
</feature>
<dbReference type="AlphaFoldDB" id="A0A8D7F0C0"/>
<proteinExistence type="predicted"/>
<accession>A0A8D7F0C0</accession>
<organism evidence="2">
    <name type="scientific">Musa acuminata subsp. malaccensis</name>
    <name type="common">Wild banana</name>
    <name type="synonym">Musa malaccensis</name>
    <dbReference type="NCBI Taxonomy" id="214687"/>
    <lineage>
        <taxon>Eukaryota</taxon>
        <taxon>Viridiplantae</taxon>
        <taxon>Streptophyta</taxon>
        <taxon>Embryophyta</taxon>
        <taxon>Tracheophyta</taxon>
        <taxon>Spermatophyta</taxon>
        <taxon>Magnoliopsida</taxon>
        <taxon>Liliopsida</taxon>
        <taxon>Zingiberales</taxon>
        <taxon>Musaceae</taxon>
        <taxon>Musa</taxon>
    </lineage>
</organism>
<evidence type="ECO:0000313" key="2">
    <source>
        <dbReference type="EMBL" id="CAG1837655.1"/>
    </source>
</evidence>
<dbReference type="EMBL" id="HG996470">
    <property type="protein sequence ID" value="CAG1837655.1"/>
    <property type="molecule type" value="Genomic_DNA"/>
</dbReference>